<dbReference type="Gene3D" id="2.30.42.10">
    <property type="match status" value="1"/>
</dbReference>
<gene>
    <name evidence="2" type="ORF">C8P67_102403</name>
</gene>
<dbReference type="InterPro" id="IPR036034">
    <property type="entry name" value="PDZ_sf"/>
</dbReference>
<keyword evidence="3" id="KW-1185">Reference proteome</keyword>
<dbReference type="InterPro" id="IPR005151">
    <property type="entry name" value="Tail-specific_protease"/>
</dbReference>
<dbReference type="Gene3D" id="3.30.750.44">
    <property type="match status" value="1"/>
</dbReference>
<dbReference type="Proteomes" id="UP000257136">
    <property type="component" value="Unassembled WGS sequence"/>
</dbReference>
<dbReference type="PANTHER" id="PTHR32060:SF30">
    <property type="entry name" value="CARBOXY-TERMINAL PROCESSING PROTEASE CTPA"/>
    <property type="match status" value="1"/>
</dbReference>
<keyword evidence="2" id="KW-0378">Hydrolase</keyword>
<dbReference type="SMART" id="SM00245">
    <property type="entry name" value="TSPc"/>
    <property type="match status" value="1"/>
</dbReference>
<organism evidence="2 3">
    <name type="scientific">Flavobacterium aquicola</name>
    <dbReference type="NCBI Taxonomy" id="1682742"/>
    <lineage>
        <taxon>Bacteria</taxon>
        <taxon>Pseudomonadati</taxon>
        <taxon>Bacteroidota</taxon>
        <taxon>Flavobacteriia</taxon>
        <taxon>Flavobacteriales</taxon>
        <taxon>Flavobacteriaceae</taxon>
        <taxon>Flavobacterium</taxon>
    </lineage>
</organism>
<proteinExistence type="predicted"/>
<dbReference type="OrthoDB" id="5379939at2"/>
<evidence type="ECO:0000313" key="2">
    <source>
        <dbReference type="EMBL" id="REH01144.1"/>
    </source>
</evidence>
<dbReference type="GO" id="GO:0006508">
    <property type="term" value="P:proteolysis"/>
    <property type="evidence" value="ECO:0007669"/>
    <property type="project" value="UniProtKB-KW"/>
</dbReference>
<dbReference type="SUPFAM" id="SSF52096">
    <property type="entry name" value="ClpP/crotonase"/>
    <property type="match status" value="1"/>
</dbReference>
<sequence length="548" mass="63568">MKKIFFLLLFVITQSTISSNNLTENQKLATICKVWGFLKYYHPNVADGSKNWDEQLFTILPQIEKAQTKEEFSLVLENWIASQGEIKEYEANKPDSKVEYFTKNLDLKWLEDSKVFSKTLSKKLKFIEKNRFQGKQYYYTSNPYIKVTNEIKYADFKWTNKNLRLLALYRYWNQIEYFFPYKYKMDEKWDVVLTQMLPRFINPESEKDFVLAMREISIKLNDTHSHTTSRLMFEGMFGSKFLPINIKIIDKKVIIASLLNDSIAKVDDLVVGDIITKVDGKTIDEIIDAKKNIVEGSNDAAIRKNFNLHIFSGNTNTIEIEFIRNEKTATKIVKRYAYQDLKIQFPEKEKWKLLEGNIGYIDVESITAAELPNVMQQFKNTKAIIFDARFYPQEDAIEYDIAGYLYPQNQVFAKCINPDLTCPGRYIWMEDHNTGKTNPDYFKGQVIILQNEKTQSHGEHLVMCLQAAPNAVVIGSQTAGADGGICQYEIIKGFTTTYTGYGMFYPNKKETQRIGIVPDIEVKQTIKGIQEDKDEVLDRALQFINKGK</sequence>
<accession>A0A3E0ETN0</accession>
<feature type="domain" description="Tail specific protease" evidence="1">
    <location>
        <begin position="315"/>
        <end position="523"/>
    </location>
</feature>
<reference evidence="2 3" key="1">
    <citation type="submission" date="2018-08" db="EMBL/GenBank/DDBJ databases">
        <title>Genomic Encyclopedia of Archaeal and Bacterial Type Strains, Phase II (KMG-II): from individual species to whole genera.</title>
        <authorList>
            <person name="Goeker M."/>
        </authorList>
    </citation>
    <scope>NUCLEOTIDE SEQUENCE [LARGE SCALE GENOMIC DNA]</scope>
    <source>
        <strain evidence="2 3">DSM 100880</strain>
    </source>
</reference>
<dbReference type="EMBL" id="QUNI01000002">
    <property type="protein sequence ID" value="REH01144.1"/>
    <property type="molecule type" value="Genomic_DNA"/>
</dbReference>
<keyword evidence="2" id="KW-0645">Protease</keyword>
<dbReference type="PANTHER" id="PTHR32060">
    <property type="entry name" value="TAIL-SPECIFIC PROTEASE"/>
    <property type="match status" value="1"/>
</dbReference>
<dbReference type="GO" id="GO:0008236">
    <property type="term" value="F:serine-type peptidase activity"/>
    <property type="evidence" value="ECO:0007669"/>
    <property type="project" value="InterPro"/>
</dbReference>
<dbReference type="GO" id="GO:0004175">
    <property type="term" value="F:endopeptidase activity"/>
    <property type="evidence" value="ECO:0007669"/>
    <property type="project" value="TreeGrafter"/>
</dbReference>
<evidence type="ECO:0000313" key="3">
    <source>
        <dbReference type="Proteomes" id="UP000257136"/>
    </source>
</evidence>
<dbReference type="SUPFAM" id="SSF50156">
    <property type="entry name" value="PDZ domain-like"/>
    <property type="match status" value="1"/>
</dbReference>
<dbReference type="GO" id="GO:0030288">
    <property type="term" value="C:outer membrane-bounded periplasmic space"/>
    <property type="evidence" value="ECO:0007669"/>
    <property type="project" value="TreeGrafter"/>
</dbReference>
<dbReference type="GO" id="GO:0007165">
    <property type="term" value="P:signal transduction"/>
    <property type="evidence" value="ECO:0007669"/>
    <property type="project" value="TreeGrafter"/>
</dbReference>
<dbReference type="Gene3D" id="3.90.226.10">
    <property type="entry name" value="2-enoyl-CoA Hydratase, Chain A, domain 1"/>
    <property type="match status" value="1"/>
</dbReference>
<protein>
    <submittedName>
        <fullName evidence="2">C-terminal processing protease CtpA/Prc</fullName>
    </submittedName>
</protein>
<dbReference type="RefSeq" id="WP_115810815.1">
    <property type="nucleotide sequence ID" value="NZ_QUNI01000002.1"/>
</dbReference>
<dbReference type="AlphaFoldDB" id="A0A3E0ETN0"/>
<name>A0A3E0ETN0_9FLAO</name>
<dbReference type="InterPro" id="IPR029045">
    <property type="entry name" value="ClpP/crotonase-like_dom_sf"/>
</dbReference>
<comment type="caution">
    <text evidence="2">The sequence shown here is derived from an EMBL/GenBank/DDBJ whole genome shotgun (WGS) entry which is preliminary data.</text>
</comment>
<dbReference type="Pfam" id="PF03572">
    <property type="entry name" value="Peptidase_S41"/>
    <property type="match status" value="1"/>
</dbReference>
<evidence type="ECO:0000259" key="1">
    <source>
        <dbReference type="SMART" id="SM00245"/>
    </source>
</evidence>